<keyword evidence="3" id="KW-1185">Reference proteome</keyword>
<accession>A0AAN5C8S0</accession>
<protein>
    <submittedName>
        <fullName evidence="2">Uncharacterized protein</fullName>
    </submittedName>
</protein>
<keyword evidence="1" id="KW-0812">Transmembrane</keyword>
<dbReference type="SUPFAM" id="SSF57302">
    <property type="entry name" value="Snake toxin-like"/>
    <property type="match status" value="1"/>
</dbReference>
<organism evidence="2 3">
    <name type="scientific">Pristionchus mayeri</name>
    <dbReference type="NCBI Taxonomy" id="1317129"/>
    <lineage>
        <taxon>Eukaryota</taxon>
        <taxon>Metazoa</taxon>
        <taxon>Ecdysozoa</taxon>
        <taxon>Nematoda</taxon>
        <taxon>Chromadorea</taxon>
        <taxon>Rhabditida</taxon>
        <taxon>Rhabditina</taxon>
        <taxon>Diplogasteromorpha</taxon>
        <taxon>Diplogasteroidea</taxon>
        <taxon>Neodiplogasteridae</taxon>
        <taxon>Pristionchus</taxon>
    </lineage>
</organism>
<dbReference type="PANTHER" id="PTHR34721">
    <property type="entry name" value="PROTEIN CBG09734"/>
    <property type="match status" value="1"/>
</dbReference>
<feature type="non-terminal residue" evidence="2">
    <location>
        <position position="1"/>
    </location>
</feature>
<dbReference type="InterPro" id="IPR045860">
    <property type="entry name" value="Snake_toxin-like_sf"/>
</dbReference>
<gene>
    <name evidence="2" type="ORF">PMAYCL1PPCAC_04292</name>
</gene>
<evidence type="ECO:0000313" key="3">
    <source>
        <dbReference type="Proteomes" id="UP001328107"/>
    </source>
</evidence>
<proteinExistence type="predicted"/>
<dbReference type="Proteomes" id="UP001328107">
    <property type="component" value="Unassembled WGS sequence"/>
</dbReference>
<dbReference type="EMBL" id="BTRK01000001">
    <property type="protein sequence ID" value="GMR34097.1"/>
    <property type="molecule type" value="Genomic_DNA"/>
</dbReference>
<keyword evidence="1" id="KW-1133">Transmembrane helix</keyword>
<feature type="transmembrane region" description="Helical" evidence="1">
    <location>
        <begin position="113"/>
        <end position="135"/>
    </location>
</feature>
<dbReference type="PANTHER" id="PTHR34721:SF3">
    <property type="entry name" value="ACTIVIN_RECP DOMAIN-CONTAINING PROTEIN-RELATED"/>
    <property type="match status" value="1"/>
</dbReference>
<sequence length="137" mass="14798">PLSTALKCYLEKKGIPGEDDIALTEEQCIDADYCLTAEKNSKIVRICDEGHKCKKESCVKTSGEGSLCCCKGDLCNTGTYRNPDSRSSKDHLEPTVSDIFGLVGDAFATDPTLFCLMSAIATAASFAATVAYFTWNF</sequence>
<reference evidence="3" key="1">
    <citation type="submission" date="2022-10" db="EMBL/GenBank/DDBJ databases">
        <title>Genome assembly of Pristionchus species.</title>
        <authorList>
            <person name="Yoshida K."/>
            <person name="Sommer R.J."/>
        </authorList>
    </citation>
    <scope>NUCLEOTIDE SEQUENCE [LARGE SCALE GENOMIC DNA]</scope>
    <source>
        <strain evidence="3">RS5460</strain>
    </source>
</reference>
<evidence type="ECO:0000313" key="2">
    <source>
        <dbReference type="EMBL" id="GMR34097.1"/>
    </source>
</evidence>
<name>A0AAN5C8S0_9BILA</name>
<dbReference type="AlphaFoldDB" id="A0AAN5C8S0"/>
<comment type="caution">
    <text evidence="2">The sequence shown here is derived from an EMBL/GenBank/DDBJ whole genome shotgun (WGS) entry which is preliminary data.</text>
</comment>
<keyword evidence="1" id="KW-0472">Membrane</keyword>
<evidence type="ECO:0000256" key="1">
    <source>
        <dbReference type="SAM" id="Phobius"/>
    </source>
</evidence>